<proteinExistence type="predicted"/>
<evidence type="ECO:0008006" key="3">
    <source>
        <dbReference type="Google" id="ProtNLM"/>
    </source>
</evidence>
<gene>
    <name evidence="1" type="ORF">HT102_08235</name>
</gene>
<protein>
    <recommendedName>
        <fullName evidence="3">Transcriptional regulator, AbiEi antitoxin, Type IV TA system</fullName>
    </recommendedName>
</protein>
<sequence>MRNTHPHRHLLIRSPRGPDTRRLVRLRRDCFVETHAWDKLSPEDQHLARVVDVHRSLRGGDSVISHSSAAALWGLPTWGSTLSRVHVTRAGSSGGRIEQSRHLHIDALDPRDVTSRHGIAVTTPARAVLDMARICGVEPGVVTGDAAIHQGLATMAQVRECLDRLPRRKGIQQARDAVRLIDGRSESVGESRSRLVLRTEGLPIPVLQPLLFDEGGSLIGRADFLLEGQVVGEFDGRIKYGALIRAGDHPGDVVFREKLREDAIRDAGWTVVRWTWADLADPARLGERVRRALERACELPPPRGTWLPS</sequence>
<dbReference type="Proteomes" id="UP000642993">
    <property type="component" value="Unassembled WGS sequence"/>
</dbReference>
<organism evidence="1 2">
    <name type="scientific">Lolliginicoccus lacisalsi</name>
    <dbReference type="NCBI Taxonomy" id="2742202"/>
    <lineage>
        <taxon>Bacteria</taxon>
        <taxon>Bacillati</taxon>
        <taxon>Actinomycetota</taxon>
        <taxon>Actinomycetes</taxon>
        <taxon>Mycobacteriales</taxon>
        <taxon>Hoyosellaceae</taxon>
        <taxon>Lolliginicoccus</taxon>
    </lineage>
</organism>
<name>A0A927JC66_9ACTN</name>
<keyword evidence="2" id="KW-1185">Reference proteome</keyword>
<evidence type="ECO:0000313" key="2">
    <source>
        <dbReference type="Proteomes" id="UP000642993"/>
    </source>
</evidence>
<dbReference type="EMBL" id="JACYWE010000004">
    <property type="protein sequence ID" value="MBD8506470.1"/>
    <property type="molecule type" value="Genomic_DNA"/>
</dbReference>
<dbReference type="AlphaFoldDB" id="A0A927JC66"/>
<dbReference type="RefSeq" id="WP_192038945.1">
    <property type="nucleotide sequence ID" value="NZ_JACYWE010000004.1"/>
</dbReference>
<accession>A0A927JC66</accession>
<evidence type="ECO:0000313" key="1">
    <source>
        <dbReference type="EMBL" id="MBD8506470.1"/>
    </source>
</evidence>
<comment type="caution">
    <text evidence="1">The sequence shown here is derived from an EMBL/GenBank/DDBJ whole genome shotgun (WGS) entry which is preliminary data.</text>
</comment>
<reference evidence="1" key="1">
    <citation type="submission" date="2020-09" db="EMBL/GenBank/DDBJ databases">
        <title>Hoyosella lacisalsi sp. nov., a halotolerant actinobacterium isolated from soil of Lake Gudzhirganskoe.</title>
        <authorList>
            <person name="Yang Q."/>
            <person name="Guo P.Y."/>
            <person name="Liu S.W."/>
            <person name="Li F.N."/>
            <person name="Sun C.H."/>
        </authorList>
    </citation>
    <scope>NUCLEOTIDE SEQUENCE</scope>
    <source>
        <strain evidence="1">G463</strain>
    </source>
</reference>